<dbReference type="GO" id="GO:0004553">
    <property type="term" value="F:hydrolase activity, hydrolyzing O-glycosyl compounds"/>
    <property type="evidence" value="ECO:0007669"/>
    <property type="project" value="InterPro"/>
</dbReference>
<evidence type="ECO:0000259" key="6">
    <source>
        <dbReference type="Pfam" id="PF14718"/>
    </source>
</evidence>
<dbReference type="Gene3D" id="1.10.1240.20">
    <property type="entry name" value="Lytic transglycosylase, superhelical linker domain"/>
    <property type="match status" value="1"/>
</dbReference>
<comment type="caution">
    <text evidence="7">The sequence shown here is derived from an EMBL/GenBank/DDBJ whole genome shotgun (WGS) entry which is preliminary data.</text>
</comment>
<name>A0A7X7LTC0_9RHOO</name>
<feature type="region of interest" description="Disordered" evidence="3">
    <location>
        <begin position="637"/>
        <end position="656"/>
    </location>
</feature>
<dbReference type="GO" id="GO:0008933">
    <property type="term" value="F:peptidoglycan lytic transglycosylase activity"/>
    <property type="evidence" value="ECO:0007669"/>
    <property type="project" value="InterPro"/>
</dbReference>
<dbReference type="CDD" id="cd13401">
    <property type="entry name" value="Slt70-like"/>
    <property type="match status" value="1"/>
</dbReference>
<feature type="domain" description="Lytic transglycosylase superhelical linker" evidence="6">
    <location>
        <begin position="403"/>
        <end position="463"/>
    </location>
</feature>
<accession>A0A7X7LTC0</accession>
<feature type="compositionally biased region" description="Low complexity" evidence="3">
    <location>
        <begin position="642"/>
        <end position="656"/>
    </location>
</feature>
<evidence type="ECO:0000313" key="8">
    <source>
        <dbReference type="Proteomes" id="UP000536534"/>
    </source>
</evidence>
<dbReference type="InterPro" id="IPR008939">
    <property type="entry name" value="Lytic_TGlycosylase_superhlx_U"/>
</dbReference>
<proteinExistence type="inferred from homology"/>
<evidence type="ECO:0000259" key="5">
    <source>
        <dbReference type="Pfam" id="PF01464"/>
    </source>
</evidence>
<dbReference type="Proteomes" id="UP000536534">
    <property type="component" value="Unassembled WGS sequence"/>
</dbReference>
<gene>
    <name evidence="7" type="ORF">GX576_00035</name>
</gene>
<evidence type="ECO:0000256" key="1">
    <source>
        <dbReference type="ARBA" id="ARBA00007734"/>
    </source>
</evidence>
<dbReference type="GO" id="GO:0000270">
    <property type="term" value="P:peptidoglycan metabolic process"/>
    <property type="evidence" value="ECO:0007669"/>
    <property type="project" value="InterPro"/>
</dbReference>
<evidence type="ECO:0000256" key="3">
    <source>
        <dbReference type="SAM" id="MobiDB-lite"/>
    </source>
</evidence>
<dbReference type="Gene3D" id="1.10.530.10">
    <property type="match status" value="1"/>
</dbReference>
<keyword evidence="2 4" id="KW-0732">Signal</keyword>
<dbReference type="PANTHER" id="PTHR37423:SF5">
    <property type="entry name" value="SOLUBLE LYTIC MUREIN TRANSGLYCOSYLASE"/>
    <property type="match status" value="1"/>
</dbReference>
<comment type="similarity">
    <text evidence="1">Belongs to the transglycosylase Slt family.</text>
</comment>
<sequence>MKKRILIALAGLGMLLCGTAPAQEGDSRILAARDAIRNGDRDTLERLAATDEGHVLDPYVRYWYLFNRLARTDELPPAAELQAFLQRQAGSQLAERLRADWLRRLAKDRDWAGYLQLYAGLLRPSNELRCHAWTARLMEGGRIAPIEVAARWDDLVEAPAACDLPLQATVGAGLVDEEAIWWRFRRQIDTRQPARAASTLAWLPAGSIADTADLDQAIRSPAPYLDRLPANFAVSREDREYALAALVRLARTEPGPAYVRLLRIQDRLSPAERGYAYSVLALHGAMDQLPQAQSWFAAAGDTPLTPRQRAWRVRAALRALDWPAVQAAIESMPAEERGEPEWTYWLGRALAAGGERDAAEAVFGQIAGRADFYGILAGEELGRPFAPSYGDTRVSRASVRAAQTDPGLQRALALLALEMRTEAVREWNWALHGRDESFMVAAANLALERGIYDRAINTAERADADGHFALRFITPYRELIEPQALGQGLDMGWVYGILRQESRFVAPARSSAGAQGLMQVMPATGKWVAGKIGLSDYHAGRLADPRTNVLLGTSYMRLILEGLDNHPVLASAGYNAGPGRARRWRDDKPLEGAIYAETIPFDETRDYVKKVMANAVIYAAMLQNRPQSLKARLGTVAPRPAPETADPATNPNANNE</sequence>
<dbReference type="AlphaFoldDB" id="A0A7X7LTC0"/>
<dbReference type="GO" id="GO:0042597">
    <property type="term" value="C:periplasmic space"/>
    <property type="evidence" value="ECO:0007669"/>
    <property type="project" value="InterPro"/>
</dbReference>
<organism evidence="7 8">
    <name type="scientific">Thauera phenolivorans</name>
    <dbReference type="NCBI Taxonomy" id="1792543"/>
    <lineage>
        <taxon>Bacteria</taxon>
        <taxon>Pseudomonadati</taxon>
        <taxon>Pseudomonadota</taxon>
        <taxon>Betaproteobacteria</taxon>
        <taxon>Rhodocyclales</taxon>
        <taxon>Zoogloeaceae</taxon>
        <taxon>Thauera</taxon>
    </lineage>
</organism>
<dbReference type="InterPro" id="IPR000189">
    <property type="entry name" value="Transglyc_AS"/>
</dbReference>
<evidence type="ECO:0000256" key="2">
    <source>
        <dbReference type="ARBA" id="ARBA00022729"/>
    </source>
</evidence>
<dbReference type="Pfam" id="PF01464">
    <property type="entry name" value="SLT"/>
    <property type="match status" value="1"/>
</dbReference>
<protein>
    <submittedName>
        <fullName evidence="7">Lytic transglycosylase domain-containing protein</fullName>
    </submittedName>
</protein>
<dbReference type="Gene3D" id="1.25.20.10">
    <property type="entry name" value="Bacterial muramidases"/>
    <property type="match status" value="1"/>
</dbReference>
<dbReference type="SUPFAM" id="SSF48435">
    <property type="entry name" value="Bacterial muramidases"/>
    <property type="match status" value="1"/>
</dbReference>
<dbReference type="InterPro" id="IPR023346">
    <property type="entry name" value="Lysozyme-like_dom_sf"/>
</dbReference>
<feature type="signal peptide" evidence="4">
    <location>
        <begin position="1"/>
        <end position="22"/>
    </location>
</feature>
<dbReference type="InterPro" id="IPR012289">
    <property type="entry name" value="Lytic_TGlycosylase_superhlx_L"/>
</dbReference>
<dbReference type="InterPro" id="IPR037061">
    <property type="entry name" value="Lytic_TGlycoase_superhlx_L_sf"/>
</dbReference>
<evidence type="ECO:0000313" key="7">
    <source>
        <dbReference type="EMBL" id="NLF52792.1"/>
    </source>
</evidence>
<reference evidence="7 8" key="1">
    <citation type="journal article" date="2020" name="Biotechnol. Biofuels">
        <title>New insights from the biogas microbiome by comprehensive genome-resolved metagenomics of nearly 1600 species originating from multiple anaerobic digesters.</title>
        <authorList>
            <person name="Campanaro S."/>
            <person name="Treu L."/>
            <person name="Rodriguez-R L.M."/>
            <person name="Kovalovszki A."/>
            <person name="Ziels R.M."/>
            <person name="Maus I."/>
            <person name="Zhu X."/>
            <person name="Kougias P.G."/>
            <person name="Basile A."/>
            <person name="Luo G."/>
            <person name="Schluter A."/>
            <person name="Konstantinidis K.T."/>
            <person name="Angelidaki I."/>
        </authorList>
    </citation>
    <scope>NUCLEOTIDE SEQUENCE [LARGE SCALE GENOMIC DNA]</scope>
    <source>
        <strain evidence="7">AS06rmzACSIP_256</strain>
    </source>
</reference>
<evidence type="ECO:0000256" key="4">
    <source>
        <dbReference type="SAM" id="SignalP"/>
    </source>
</evidence>
<dbReference type="Pfam" id="PF14718">
    <property type="entry name" value="SLT_L"/>
    <property type="match status" value="1"/>
</dbReference>
<dbReference type="PANTHER" id="PTHR37423">
    <property type="entry name" value="SOLUBLE LYTIC MUREIN TRANSGLYCOSYLASE-RELATED"/>
    <property type="match status" value="1"/>
</dbReference>
<dbReference type="PROSITE" id="PS00922">
    <property type="entry name" value="TRANSGLYCOSYLASE"/>
    <property type="match status" value="1"/>
</dbReference>
<dbReference type="SUPFAM" id="SSF53955">
    <property type="entry name" value="Lysozyme-like"/>
    <property type="match status" value="1"/>
</dbReference>
<dbReference type="InterPro" id="IPR008258">
    <property type="entry name" value="Transglycosylase_SLT_dom_1"/>
</dbReference>
<feature type="domain" description="Transglycosylase SLT" evidence="5">
    <location>
        <begin position="483"/>
        <end position="587"/>
    </location>
</feature>
<feature type="chain" id="PRO_5031446997" evidence="4">
    <location>
        <begin position="23"/>
        <end position="656"/>
    </location>
</feature>
<dbReference type="EMBL" id="JAAYYV010000001">
    <property type="protein sequence ID" value="NLF52792.1"/>
    <property type="molecule type" value="Genomic_DNA"/>
</dbReference>
<dbReference type="GO" id="GO:0016020">
    <property type="term" value="C:membrane"/>
    <property type="evidence" value="ECO:0007669"/>
    <property type="project" value="InterPro"/>
</dbReference>